<protein>
    <submittedName>
        <fullName evidence="2">Helix-turn-helix transcriptional regulator</fullName>
    </submittedName>
</protein>
<dbReference type="Pfam" id="PF13443">
    <property type="entry name" value="HTH_26"/>
    <property type="match status" value="1"/>
</dbReference>
<dbReference type="Gene3D" id="1.10.260.40">
    <property type="entry name" value="lambda repressor-like DNA-binding domains"/>
    <property type="match status" value="1"/>
</dbReference>
<evidence type="ECO:0000259" key="1">
    <source>
        <dbReference type="PROSITE" id="PS50943"/>
    </source>
</evidence>
<dbReference type="PROSITE" id="PS50943">
    <property type="entry name" value="HTH_CROC1"/>
    <property type="match status" value="1"/>
</dbReference>
<dbReference type="EMBL" id="JBEGDG010000002">
    <property type="protein sequence ID" value="MEQ6353920.1"/>
    <property type="molecule type" value="Genomic_DNA"/>
</dbReference>
<comment type="caution">
    <text evidence="2">The sequence shown here is derived from an EMBL/GenBank/DDBJ whole genome shotgun (WGS) entry which is preliminary data.</text>
</comment>
<dbReference type="RefSeq" id="WP_349658672.1">
    <property type="nucleotide sequence ID" value="NZ_JBEGDG010000002.1"/>
</dbReference>
<evidence type="ECO:0000313" key="2">
    <source>
        <dbReference type="EMBL" id="MEQ6353920.1"/>
    </source>
</evidence>
<dbReference type="CDD" id="cd00093">
    <property type="entry name" value="HTH_XRE"/>
    <property type="match status" value="1"/>
</dbReference>
<dbReference type="SUPFAM" id="SSF47413">
    <property type="entry name" value="lambda repressor-like DNA-binding domains"/>
    <property type="match status" value="1"/>
</dbReference>
<dbReference type="InterPro" id="IPR001387">
    <property type="entry name" value="Cro/C1-type_HTH"/>
</dbReference>
<organism evidence="2 3">
    <name type="scientific">Lysinibacillus zambalensis</name>
    <dbReference type="NCBI Taxonomy" id="3160866"/>
    <lineage>
        <taxon>Bacteria</taxon>
        <taxon>Bacillati</taxon>
        <taxon>Bacillota</taxon>
        <taxon>Bacilli</taxon>
        <taxon>Bacillales</taxon>
        <taxon>Bacillaceae</taxon>
        <taxon>Lysinibacillus</taxon>
    </lineage>
</organism>
<proteinExistence type="predicted"/>
<evidence type="ECO:0000313" key="3">
    <source>
        <dbReference type="Proteomes" id="UP001478862"/>
    </source>
</evidence>
<dbReference type="InterPro" id="IPR010982">
    <property type="entry name" value="Lambda_DNA-bd_dom_sf"/>
</dbReference>
<accession>A0ABV1MN21</accession>
<name>A0ABV1MN21_9BACI</name>
<reference evidence="2 3" key="1">
    <citation type="submission" date="2024-06" db="EMBL/GenBank/DDBJ databases">
        <title>Lysinibacillus zambalefons sp. nov., a Novel Firmicute Isolated from the Poon Bato Zambales Hyperalkaline Spring.</title>
        <authorList>
            <person name="Aja J.A."/>
            <person name="Lazaro J.E.H."/>
            <person name="Llorin L.D."/>
            <person name="Lim K.R."/>
            <person name="Teodosio J."/>
            <person name="Dalisay D.S."/>
        </authorList>
    </citation>
    <scope>NUCLEOTIDE SEQUENCE [LARGE SCALE GENOMIC DNA]</scope>
    <source>
        <strain evidence="2 3">M3</strain>
    </source>
</reference>
<dbReference type="Proteomes" id="UP001478862">
    <property type="component" value="Unassembled WGS sequence"/>
</dbReference>
<dbReference type="SMART" id="SM00530">
    <property type="entry name" value="HTH_XRE"/>
    <property type="match status" value="1"/>
</dbReference>
<feature type="domain" description="HTH cro/C1-type" evidence="1">
    <location>
        <begin position="7"/>
        <end position="63"/>
    </location>
</feature>
<sequence length="71" mass="8328">MEVRLKLKKILTDRGITQKELSKKTGLRQNAISEMVNNQRSTINREQLAVICKVLEITDMNEIFELILDRR</sequence>
<gene>
    <name evidence="2" type="ORF">ABNX05_04770</name>
</gene>
<keyword evidence="3" id="KW-1185">Reference proteome</keyword>